<accession>A0A0F9PLC6</accession>
<name>A0A0F9PLC6_9ZZZZ</name>
<comment type="caution">
    <text evidence="1">The sequence shown here is derived from an EMBL/GenBank/DDBJ whole genome shotgun (WGS) entry which is preliminary data.</text>
</comment>
<reference evidence="1" key="1">
    <citation type="journal article" date="2015" name="Nature">
        <title>Complex archaea that bridge the gap between prokaryotes and eukaryotes.</title>
        <authorList>
            <person name="Spang A."/>
            <person name="Saw J.H."/>
            <person name="Jorgensen S.L."/>
            <person name="Zaremba-Niedzwiedzka K."/>
            <person name="Martijn J."/>
            <person name="Lind A.E."/>
            <person name="van Eijk R."/>
            <person name="Schleper C."/>
            <person name="Guy L."/>
            <person name="Ettema T.J."/>
        </authorList>
    </citation>
    <scope>NUCLEOTIDE SEQUENCE</scope>
</reference>
<sequence length="57" mass="6453">MTKKIKFRLILKESDNRAVMIDLSSFASLGSGAGEKKLKKAYEDLMVAEKKYKKENA</sequence>
<proteinExistence type="predicted"/>
<protein>
    <submittedName>
        <fullName evidence="1">Uncharacterized protein</fullName>
    </submittedName>
</protein>
<dbReference type="AlphaFoldDB" id="A0A0F9PLC6"/>
<dbReference type="EMBL" id="LAZR01002367">
    <property type="protein sequence ID" value="KKN30979.1"/>
    <property type="molecule type" value="Genomic_DNA"/>
</dbReference>
<gene>
    <name evidence="1" type="ORF">LCGC14_0828730</name>
</gene>
<evidence type="ECO:0000313" key="1">
    <source>
        <dbReference type="EMBL" id="KKN30979.1"/>
    </source>
</evidence>
<organism evidence="1">
    <name type="scientific">marine sediment metagenome</name>
    <dbReference type="NCBI Taxonomy" id="412755"/>
    <lineage>
        <taxon>unclassified sequences</taxon>
        <taxon>metagenomes</taxon>
        <taxon>ecological metagenomes</taxon>
    </lineage>
</organism>